<evidence type="ECO:0000313" key="2">
    <source>
        <dbReference type="EMBL" id="PIR78697.1"/>
    </source>
</evidence>
<sequence>MRKEKKKAFFWGFIAIMSMSGFYFLTMRLSMPLAELWWNFQSSWYLITALILGFGLQIGLWSYLRNYPSQHLSGIIPGASGAMSNTAMLVCCSHHLFDALPFLGLAGSVLFLAQYQKFFLLLGLTINIFSIAYMLYLLNKKQSNCEVSASDKNI</sequence>
<feature type="transmembrane region" description="Helical" evidence="1">
    <location>
        <begin position="43"/>
        <end position="64"/>
    </location>
</feature>
<gene>
    <name evidence="2" type="ORF">COU28_00200</name>
</gene>
<keyword evidence="1" id="KW-1133">Transmembrane helix</keyword>
<accession>A0A2H0TZP5</accession>
<feature type="transmembrane region" description="Helical" evidence="1">
    <location>
        <begin position="9"/>
        <end position="31"/>
    </location>
</feature>
<feature type="transmembrane region" description="Helical" evidence="1">
    <location>
        <begin position="118"/>
        <end position="138"/>
    </location>
</feature>
<comment type="caution">
    <text evidence="2">The sequence shown here is derived from an EMBL/GenBank/DDBJ whole genome shotgun (WGS) entry which is preliminary data.</text>
</comment>
<name>A0A2H0TZP5_9BACT</name>
<evidence type="ECO:0000313" key="3">
    <source>
        <dbReference type="Proteomes" id="UP000230852"/>
    </source>
</evidence>
<reference evidence="3" key="1">
    <citation type="submission" date="2017-09" db="EMBL/GenBank/DDBJ databases">
        <title>Depth-based differentiation of microbial function through sediment-hosted aquifers and enrichment of novel symbionts in the deep terrestrial subsurface.</title>
        <authorList>
            <person name="Probst A.J."/>
            <person name="Ladd B."/>
            <person name="Jarett J.K."/>
            <person name="Geller-Mcgrath D.E."/>
            <person name="Sieber C.M.K."/>
            <person name="Emerson J.B."/>
            <person name="Anantharaman K."/>
            <person name="Thomas B.C."/>
            <person name="Malmstrom R."/>
            <person name="Stieglmeier M."/>
            <person name="Klingl A."/>
            <person name="Woyke T."/>
            <person name="Ryan C.M."/>
            <person name="Banfield J.F."/>
        </authorList>
    </citation>
    <scope>NUCLEOTIDE SEQUENCE [LARGE SCALE GENOMIC DNA]</scope>
</reference>
<keyword evidence="1" id="KW-0472">Membrane</keyword>
<dbReference type="AlphaFoldDB" id="A0A2H0TZP5"/>
<dbReference type="EMBL" id="PFBU01000005">
    <property type="protein sequence ID" value="PIR78697.1"/>
    <property type="molecule type" value="Genomic_DNA"/>
</dbReference>
<keyword evidence="1" id="KW-0812">Transmembrane</keyword>
<feature type="transmembrane region" description="Helical" evidence="1">
    <location>
        <begin position="85"/>
        <end position="112"/>
    </location>
</feature>
<proteinExistence type="predicted"/>
<organism evidence="2 3">
    <name type="scientific">Candidatus Magasanikbacteria bacterium CG10_big_fil_rev_8_21_14_0_10_36_16</name>
    <dbReference type="NCBI Taxonomy" id="1974645"/>
    <lineage>
        <taxon>Bacteria</taxon>
        <taxon>Candidatus Magasanikiibacteriota</taxon>
    </lineage>
</organism>
<evidence type="ECO:0000256" key="1">
    <source>
        <dbReference type="SAM" id="Phobius"/>
    </source>
</evidence>
<dbReference type="Proteomes" id="UP000230852">
    <property type="component" value="Unassembled WGS sequence"/>
</dbReference>
<protein>
    <submittedName>
        <fullName evidence="2">Uncharacterized protein</fullName>
    </submittedName>
</protein>